<dbReference type="InterPro" id="IPR033900">
    <property type="entry name" value="Gram_neg_porin_domain"/>
</dbReference>
<dbReference type="Proteomes" id="UP000664835">
    <property type="component" value="Unassembled WGS sequence"/>
</dbReference>
<dbReference type="RefSeq" id="WP_208148962.1">
    <property type="nucleotide sequence ID" value="NZ_JAGETV010000008.1"/>
</dbReference>
<comment type="subcellular location">
    <subcellularLocation>
        <location evidence="1">Cell outer membrane</location>
        <topology evidence="1">Multi-pass membrane protein</topology>
    </subcellularLocation>
</comment>
<evidence type="ECO:0000313" key="14">
    <source>
        <dbReference type="Proteomes" id="UP000664835"/>
    </source>
</evidence>
<evidence type="ECO:0000256" key="10">
    <source>
        <dbReference type="ARBA" id="ARBA00023237"/>
    </source>
</evidence>
<comment type="caution">
    <text evidence="13">The sequence shown here is derived from an EMBL/GenBank/DDBJ whole genome shotgun (WGS) entry which is preliminary data.</text>
</comment>
<dbReference type="InterPro" id="IPR023614">
    <property type="entry name" value="Porin_dom_sf"/>
</dbReference>
<evidence type="ECO:0000256" key="9">
    <source>
        <dbReference type="ARBA" id="ARBA00023136"/>
    </source>
</evidence>
<organism evidence="13 14">
    <name type="scientific">Thiomicrorhabdus marina</name>
    <dbReference type="NCBI Taxonomy" id="2818442"/>
    <lineage>
        <taxon>Bacteria</taxon>
        <taxon>Pseudomonadati</taxon>
        <taxon>Pseudomonadota</taxon>
        <taxon>Gammaproteobacteria</taxon>
        <taxon>Thiotrichales</taxon>
        <taxon>Piscirickettsiaceae</taxon>
        <taxon>Thiomicrorhabdus</taxon>
    </lineage>
</organism>
<dbReference type="Pfam" id="PF13609">
    <property type="entry name" value="Porin_4"/>
    <property type="match status" value="1"/>
</dbReference>
<evidence type="ECO:0000313" key="13">
    <source>
        <dbReference type="EMBL" id="MBO1927259.1"/>
    </source>
</evidence>
<keyword evidence="14" id="KW-1185">Reference proteome</keyword>
<keyword evidence="10" id="KW-0998">Cell outer membrane</keyword>
<keyword evidence="7" id="KW-0406">Ion transport</keyword>
<keyword evidence="3" id="KW-0813">Transport</keyword>
<evidence type="ECO:0000256" key="7">
    <source>
        <dbReference type="ARBA" id="ARBA00023065"/>
    </source>
</evidence>
<protein>
    <submittedName>
        <fullName evidence="13">Porin</fullName>
    </submittedName>
</protein>
<dbReference type="EMBL" id="JAGETV010000008">
    <property type="protein sequence ID" value="MBO1927259.1"/>
    <property type="molecule type" value="Genomic_DNA"/>
</dbReference>
<reference evidence="13 14" key="1">
    <citation type="submission" date="2021-03" db="EMBL/GenBank/DDBJ databases">
        <title>Thiomicrorhabdus sp.nov.,novel sulfur-oxidizing bacteria isolated from coastal sediment.</title>
        <authorList>
            <person name="Liu X."/>
        </authorList>
    </citation>
    <scope>NUCLEOTIDE SEQUENCE [LARGE SCALE GENOMIC DNA]</scope>
    <source>
        <strain evidence="13 14">6S2-11</strain>
    </source>
</reference>
<proteinExistence type="predicted"/>
<dbReference type="PANTHER" id="PTHR34501">
    <property type="entry name" value="PROTEIN YDDL-RELATED"/>
    <property type="match status" value="1"/>
</dbReference>
<evidence type="ECO:0000256" key="3">
    <source>
        <dbReference type="ARBA" id="ARBA00022448"/>
    </source>
</evidence>
<dbReference type="InterPro" id="IPR050298">
    <property type="entry name" value="Gram-neg_bact_OMP"/>
</dbReference>
<comment type="subunit">
    <text evidence="2">Homotrimer.</text>
</comment>
<gene>
    <name evidence="13" type="ORF">J3998_06680</name>
</gene>
<evidence type="ECO:0000256" key="2">
    <source>
        <dbReference type="ARBA" id="ARBA00011233"/>
    </source>
</evidence>
<keyword evidence="8" id="KW-0626">Porin</keyword>
<accession>A0ABS3Q4L7</accession>
<evidence type="ECO:0000259" key="12">
    <source>
        <dbReference type="Pfam" id="PF13609"/>
    </source>
</evidence>
<evidence type="ECO:0000256" key="5">
    <source>
        <dbReference type="ARBA" id="ARBA00022692"/>
    </source>
</evidence>
<feature type="signal peptide" evidence="11">
    <location>
        <begin position="1"/>
        <end position="25"/>
    </location>
</feature>
<keyword evidence="4" id="KW-1134">Transmembrane beta strand</keyword>
<keyword evidence="5" id="KW-0812">Transmembrane</keyword>
<evidence type="ECO:0000256" key="11">
    <source>
        <dbReference type="SAM" id="SignalP"/>
    </source>
</evidence>
<evidence type="ECO:0000256" key="6">
    <source>
        <dbReference type="ARBA" id="ARBA00022729"/>
    </source>
</evidence>
<evidence type="ECO:0000256" key="1">
    <source>
        <dbReference type="ARBA" id="ARBA00004571"/>
    </source>
</evidence>
<keyword evidence="6 11" id="KW-0732">Signal</keyword>
<feature type="domain" description="Porin" evidence="12">
    <location>
        <begin position="13"/>
        <end position="329"/>
    </location>
</feature>
<dbReference type="CDD" id="cd00342">
    <property type="entry name" value="gram_neg_porins"/>
    <property type="match status" value="1"/>
</dbReference>
<evidence type="ECO:0000256" key="8">
    <source>
        <dbReference type="ARBA" id="ARBA00023114"/>
    </source>
</evidence>
<feature type="chain" id="PRO_5046659773" evidence="11">
    <location>
        <begin position="26"/>
        <end position="355"/>
    </location>
</feature>
<dbReference type="SUPFAM" id="SSF56935">
    <property type="entry name" value="Porins"/>
    <property type="match status" value="1"/>
</dbReference>
<dbReference type="Gene3D" id="2.40.160.10">
    <property type="entry name" value="Porin"/>
    <property type="match status" value="1"/>
</dbReference>
<dbReference type="PANTHER" id="PTHR34501:SF9">
    <property type="entry name" value="MAJOR OUTER MEMBRANE PROTEIN P.IA"/>
    <property type="match status" value="1"/>
</dbReference>
<keyword evidence="9" id="KW-0472">Membrane</keyword>
<evidence type="ECO:0000256" key="4">
    <source>
        <dbReference type="ARBA" id="ARBA00022452"/>
    </source>
</evidence>
<sequence>MNSKFTYPFLVAAMSSALCSTPVMAEDVMKFYGQANISLDNSDAKGPGRTEGTELKSNASRFGLKGSLDTTLANTSLIYQLEAEYKTVGENGDAATDPNQIYVREAYTGLNNKQFGKFRMGRLTTGYKSSYTKIDPWTDHVLQARQSGQQGASNLNSNYFNYAVEYVTPKFNGIQLNAHYSFLSDANTSALHNSGKLAAMEGGSASGFGVKYSKDGLRLTADYMNLESDNNPGATSATAARNGSSMQFTVQYKLGSGTTLAGLYEDATDINLGENIFAIVSQKIGKNGLLTASYGVNKASSDNAYSQTEDASTIGLGGKYMLTKKSAFVLGWSRYERGVEEVSTFTVGIDAKFGY</sequence>
<name>A0ABS3Q4L7_9GAMM</name>